<organism evidence="2 3">
    <name type="scientific">Dryococelus australis</name>
    <dbReference type="NCBI Taxonomy" id="614101"/>
    <lineage>
        <taxon>Eukaryota</taxon>
        <taxon>Metazoa</taxon>
        <taxon>Ecdysozoa</taxon>
        <taxon>Arthropoda</taxon>
        <taxon>Hexapoda</taxon>
        <taxon>Insecta</taxon>
        <taxon>Pterygota</taxon>
        <taxon>Neoptera</taxon>
        <taxon>Polyneoptera</taxon>
        <taxon>Phasmatodea</taxon>
        <taxon>Verophasmatodea</taxon>
        <taxon>Anareolatae</taxon>
        <taxon>Phasmatidae</taxon>
        <taxon>Eurycanthinae</taxon>
        <taxon>Dryococelus</taxon>
    </lineage>
</organism>
<evidence type="ECO:0000313" key="2">
    <source>
        <dbReference type="EMBL" id="KAJ8869320.1"/>
    </source>
</evidence>
<comment type="caution">
    <text evidence="2">The sequence shown here is derived from an EMBL/GenBank/DDBJ whole genome shotgun (WGS) entry which is preliminary data.</text>
</comment>
<dbReference type="InterPro" id="IPR029526">
    <property type="entry name" value="PGBD"/>
</dbReference>
<protein>
    <recommendedName>
        <fullName evidence="1">PiggyBac transposable element-derived protein domain-containing protein</fullName>
    </recommendedName>
</protein>
<dbReference type="PANTHER" id="PTHR46599:SF3">
    <property type="entry name" value="PIGGYBAC TRANSPOSABLE ELEMENT-DERIVED PROTEIN 4"/>
    <property type="match status" value="1"/>
</dbReference>
<dbReference type="EMBL" id="JARBHB010000014">
    <property type="protein sequence ID" value="KAJ8869320.1"/>
    <property type="molecule type" value="Genomic_DNA"/>
</dbReference>
<proteinExistence type="predicted"/>
<reference evidence="2 3" key="1">
    <citation type="submission" date="2023-02" db="EMBL/GenBank/DDBJ databases">
        <title>LHISI_Scaffold_Assembly.</title>
        <authorList>
            <person name="Stuart O.P."/>
            <person name="Cleave R."/>
            <person name="Magrath M.J.L."/>
            <person name="Mikheyev A.S."/>
        </authorList>
    </citation>
    <scope>NUCLEOTIDE SEQUENCE [LARGE SCALE GENOMIC DNA]</scope>
    <source>
        <strain evidence="2">Daus_M_001</strain>
        <tissue evidence="2">Leg muscle</tissue>
    </source>
</reference>
<gene>
    <name evidence="2" type="ORF">PR048_030895</name>
</gene>
<dbReference type="Pfam" id="PF13843">
    <property type="entry name" value="DDE_Tnp_1_7"/>
    <property type="match status" value="2"/>
</dbReference>
<dbReference type="PANTHER" id="PTHR46599">
    <property type="entry name" value="PIGGYBAC TRANSPOSABLE ELEMENT-DERIVED PROTEIN 4"/>
    <property type="match status" value="1"/>
</dbReference>
<keyword evidence="3" id="KW-1185">Reference proteome</keyword>
<evidence type="ECO:0000259" key="1">
    <source>
        <dbReference type="Pfam" id="PF13843"/>
    </source>
</evidence>
<sequence>MHDLDMTRAFIGLLFYSAVFKSNQKSTRALFATNGSGRDIFRCVMSRHQFEILLTNLQFGNPDNRNERKRIRLDAPHWRNFRQLLYSLGSCTCIDEMLISFRGCCKFKVYIDIKATHVSCRCKDIIFTMSTYVLAKNSDGSPLPPEDQHFSKPTQAVVGLPKEIQGINKNVTGDNRFPSVELVNALRSIGLAYVKPEIITYYNGTKGGIDALDKECANYSTGRWAKRWPMAIFYHLLDISAVNSIVLFNCFK</sequence>
<feature type="domain" description="PiggyBac transposable element-derived protein" evidence="1">
    <location>
        <begin position="8"/>
        <end position="192"/>
    </location>
</feature>
<evidence type="ECO:0000313" key="3">
    <source>
        <dbReference type="Proteomes" id="UP001159363"/>
    </source>
</evidence>
<accession>A0ABQ9GA63</accession>
<feature type="domain" description="PiggyBac transposable element-derived protein" evidence="1">
    <location>
        <begin position="195"/>
        <end position="244"/>
    </location>
</feature>
<dbReference type="Proteomes" id="UP001159363">
    <property type="component" value="Chromosome 13"/>
</dbReference>
<name>A0ABQ9GA63_9NEOP</name>